<name>A0ABY9JZQ9_9BACI</name>
<evidence type="ECO:0000313" key="2">
    <source>
        <dbReference type="Proteomes" id="UP001197974"/>
    </source>
</evidence>
<dbReference type="Proteomes" id="UP001197974">
    <property type="component" value="Chromosome"/>
</dbReference>
<sequence length="46" mass="5207">MKIKLTLIVLIFSTVIIGCEKELSKEQNKEVDKKIESVKDLNGDTD</sequence>
<evidence type="ECO:0008006" key="3">
    <source>
        <dbReference type="Google" id="ProtNLM"/>
    </source>
</evidence>
<proteinExistence type="predicted"/>
<evidence type="ECO:0000313" key="1">
    <source>
        <dbReference type="EMBL" id="WLR43833.1"/>
    </source>
</evidence>
<dbReference type="RefSeq" id="WP_306020431.1">
    <property type="nucleotide sequence ID" value="NZ_CP129013.1"/>
</dbReference>
<dbReference type="EMBL" id="CP129013">
    <property type="protein sequence ID" value="WLR43833.1"/>
    <property type="molecule type" value="Genomic_DNA"/>
</dbReference>
<reference evidence="1 2" key="1">
    <citation type="submission" date="2023-06" db="EMBL/GenBank/DDBJ databases">
        <title>Five Gram-positive bacteria isolated from mangrove sediments in Shenzhen, Guangdong, China.</title>
        <authorList>
            <person name="Yu S."/>
            <person name="Zheng W."/>
            <person name="Huang Y."/>
        </authorList>
    </citation>
    <scope>NUCLEOTIDE SEQUENCE [LARGE SCALE GENOMIC DNA]</scope>
    <source>
        <strain evidence="1 2">SaN35-3</strain>
    </source>
</reference>
<organism evidence="1 2">
    <name type="scientific">Bacillus carboniphilus</name>
    <dbReference type="NCBI Taxonomy" id="86663"/>
    <lineage>
        <taxon>Bacteria</taxon>
        <taxon>Bacillati</taxon>
        <taxon>Bacillota</taxon>
        <taxon>Bacilli</taxon>
        <taxon>Bacillales</taxon>
        <taxon>Bacillaceae</taxon>
        <taxon>Bacillus</taxon>
    </lineage>
</organism>
<keyword evidence="2" id="KW-1185">Reference proteome</keyword>
<dbReference type="PROSITE" id="PS51257">
    <property type="entry name" value="PROKAR_LIPOPROTEIN"/>
    <property type="match status" value="1"/>
</dbReference>
<gene>
    <name evidence="1" type="ORF">LC087_06845</name>
</gene>
<accession>A0ABY9JZQ9</accession>
<protein>
    <recommendedName>
        <fullName evidence="3">Lipoprotein</fullName>
    </recommendedName>
</protein>